<reference evidence="1" key="2">
    <citation type="submission" date="2025-09" db="UniProtKB">
        <authorList>
            <consortium name="EnsemblPlants"/>
        </authorList>
    </citation>
    <scope>IDENTIFICATION</scope>
</reference>
<reference evidence="1" key="1">
    <citation type="submission" date="2021-05" db="EMBL/GenBank/DDBJ databases">
        <authorList>
            <person name="Scholz U."/>
            <person name="Mascher M."/>
            <person name="Fiebig A."/>
        </authorList>
    </citation>
    <scope>NUCLEOTIDE SEQUENCE [LARGE SCALE GENOMIC DNA]</scope>
</reference>
<accession>A0ACD5ZGU2</accession>
<proteinExistence type="predicted"/>
<evidence type="ECO:0000313" key="1">
    <source>
        <dbReference type="EnsemblPlants" id="AVESA.00010b.r2.6DG1153310.1.CDS"/>
    </source>
</evidence>
<sequence>MSTAMVLLVLAVLVLPSASASENTAAGLGNCSDPCGYAIPYPFGVGPRCSSPGFSLTCAVDTDNSTHVLLGNTRTEVDIPPSTSYPSLRASISYSVRMIPGVRDYSVHWEAPARPFAISASSGMSLFVVGCDVRATLFIGSSAVEAGTTCSVVCAEAQVMEKLPMDTCDGSMVGAGCCSIDVRVNLRAFTLNITRISSDDAAARSKKVLAFISGHQGRIFRPIDALRSALPTLYHPLGAQLDWAIPYQPNCERAMEDKASYACRSKHSTCWDSPIGGYVCHCPAWSEGNAYIDGGCREDHNPPVLYDSIQPRRDCPTSCGNVSIPFPFGTELGCFAKLPFYLACIPGTTSVHPVPQLTDRMAVTDISIDDGTLHVHEASETTDDFMSGSDSYSDSTLYALSGRWGVVKWVIDNVTCEHAKLNNSDYKCFSSHSDCLDATHDGTLTHLGYRCKCSSGFEGNPYIKDGCTDINEWLQPDKYICNGICHNSFGSYMCTRCRRGTDFNSATRNCKPSAIILGVTIEVSSGGGILFLAAIVAILARTWKRGVQKRLRRRHFRGILLEQLVSSDQSASDRTRIFSLEELQKATNNFDHSRVVGRGGHGTVYKSILTDQRVVAIKKSTLAVMSEIDQFINEVSILSQIR</sequence>
<evidence type="ECO:0000313" key="2">
    <source>
        <dbReference type="Proteomes" id="UP001732700"/>
    </source>
</evidence>
<name>A0ACD5ZGU2_AVESA</name>
<dbReference type="Proteomes" id="UP001732700">
    <property type="component" value="Chromosome 6D"/>
</dbReference>
<protein>
    <submittedName>
        <fullName evidence="1">Uncharacterized protein</fullName>
    </submittedName>
</protein>
<keyword evidence="2" id="KW-1185">Reference proteome</keyword>
<dbReference type="EnsemblPlants" id="AVESA.00010b.r2.6DG1153310.1">
    <property type="protein sequence ID" value="AVESA.00010b.r2.6DG1153310.1.CDS"/>
    <property type="gene ID" value="AVESA.00010b.r2.6DG1153310"/>
</dbReference>
<organism evidence="1 2">
    <name type="scientific">Avena sativa</name>
    <name type="common">Oat</name>
    <dbReference type="NCBI Taxonomy" id="4498"/>
    <lineage>
        <taxon>Eukaryota</taxon>
        <taxon>Viridiplantae</taxon>
        <taxon>Streptophyta</taxon>
        <taxon>Embryophyta</taxon>
        <taxon>Tracheophyta</taxon>
        <taxon>Spermatophyta</taxon>
        <taxon>Magnoliopsida</taxon>
        <taxon>Liliopsida</taxon>
        <taxon>Poales</taxon>
        <taxon>Poaceae</taxon>
        <taxon>BOP clade</taxon>
        <taxon>Pooideae</taxon>
        <taxon>Poodae</taxon>
        <taxon>Poeae</taxon>
        <taxon>Poeae Chloroplast Group 1 (Aveneae type)</taxon>
        <taxon>Aveninae</taxon>
        <taxon>Avena</taxon>
    </lineage>
</organism>